<evidence type="ECO:0000313" key="4">
    <source>
        <dbReference type="Proteomes" id="UP001291653"/>
    </source>
</evidence>
<evidence type="ECO:0000313" key="3">
    <source>
        <dbReference type="EMBL" id="GLF93526.1"/>
    </source>
</evidence>
<dbReference type="Proteomes" id="UP001291653">
    <property type="component" value="Unassembled WGS sequence"/>
</dbReference>
<feature type="transmembrane region" description="Helical" evidence="1">
    <location>
        <begin position="217"/>
        <end position="238"/>
    </location>
</feature>
<dbReference type="EMBL" id="BSBI01000002">
    <property type="protein sequence ID" value="GLF93526.1"/>
    <property type="molecule type" value="Genomic_DNA"/>
</dbReference>
<evidence type="ECO:0008006" key="5">
    <source>
        <dbReference type="Google" id="ProtNLM"/>
    </source>
</evidence>
<evidence type="ECO:0000256" key="2">
    <source>
        <dbReference type="SAM" id="SignalP"/>
    </source>
</evidence>
<keyword evidence="2" id="KW-0732">Signal</keyword>
<organism evidence="3 4">
    <name type="scientific">Streptomyces yaizuensis</name>
    <dbReference type="NCBI Taxonomy" id="2989713"/>
    <lineage>
        <taxon>Bacteria</taxon>
        <taxon>Bacillati</taxon>
        <taxon>Actinomycetota</taxon>
        <taxon>Actinomycetes</taxon>
        <taxon>Kitasatosporales</taxon>
        <taxon>Streptomycetaceae</taxon>
        <taxon>Streptomyces</taxon>
    </lineage>
</organism>
<proteinExistence type="predicted"/>
<name>A0ABQ5NT27_9ACTN</name>
<keyword evidence="1" id="KW-1133">Transmembrane helix</keyword>
<reference evidence="3 4" key="1">
    <citation type="submission" date="2022-10" db="EMBL/GenBank/DDBJ databases">
        <title>Draft genome sequence of Streptomyces sp. YSPA8.</title>
        <authorList>
            <person name="Moriuchi R."/>
            <person name="Dohra H."/>
            <person name="Yamamura H."/>
            <person name="Kodani S."/>
        </authorList>
    </citation>
    <scope>NUCLEOTIDE SEQUENCE [LARGE SCALE GENOMIC DNA]</scope>
    <source>
        <strain evidence="3 4">YSPA8</strain>
    </source>
</reference>
<gene>
    <name evidence="3" type="ORF">SYYSPA8_04535</name>
</gene>
<accession>A0ABQ5NT27</accession>
<protein>
    <recommendedName>
        <fullName evidence="5">Gram-positive cocci surface proteins LPxTG domain-containing protein</fullName>
    </recommendedName>
</protein>
<keyword evidence="1" id="KW-0472">Membrane</keyword>
<comment type="caution">
    <text evidence="3">The sequence shown here is derived from an EMBL/GenBank/DDBJ whole genome shotgun (WGS) entry which is preliminary data.</text>
</comment>
<feature type="signal peptide" evidence="2">
    <location>
        <begin position="1"/>
        <end position="28"/>
    </location>
</feature>
<feature type="chain" id="PRO_5045670021" description="Gram-positive cocci surface proteins LPxTG domain-containing protein" evidence="2">
    <location>
        <begin position="29"/>
        <end position="246"/>
    </location>
</feature>
<keyword evidence="1" id="KW-0812">Transmembrane</keyword>
<dbReference type="RefSeq" id="WP_323445636.1">
    <property type="nucleotide sequence ID" value="NZ_BSBI01000002.1"/>
</dbReference>
<evidence type="ECO:0000256" key="1">
    <source>
        <dbReference type="SAM" id="Phobius"/>
    </source>
</evidence>
<keyword evidence="4" id="KW-1185">Reference proteome</keyword>
<sequence>MRPRTALAAGVIAATVTAVALSPPVPSAAVDIAGDTVRAPRCAAASVRDFPIDTRMRGGPAALHPGGGFGEWTVELANRTDKPCRNIHPVLVLTARDRGLTRDRVSLEFYDTAHARWRPAELETSGEDEVVAVLDADATSGFVVPGRGTVPVGVRLALAPDTPPNEVVVNAAVIQRHGDDGDWVGESDDYRFTVTDGAGDDGAGPDQLAATGAGPPLGAAAALGSVLLGAGLLTTFVVRRPRPPGR</sequence>